<dbReference type="Pfam" id="PF02543">
    <property type="entry name" value="Carbam_trans_N"/>
    <property type="match status" value="1"/>
</dbReference>
<dbReference type="RefSeq" id="WP_209768465.1">
    <property type="nucleotide sequence ID" value="NZ_JAGINP010000015.1"/>
</dbReference>
<keyword evidence="5" id="KW-1185">Reference proteome</keyword>
<dbReference type="Proteomes" id="UP000781958">
    <property type="component" value="Unassembled WGS sequence"/>
</dbReference>
<dbReference type="InterPro" id="IPR038152">
    <property type="entry name" value="Carbam_trans_C_sf"/>
</dbReference>
<dbReference type="Pfam" id="PF16861">
    <property type="entry name" value="Carbam_trans_C"/>
    <property type="match status" value="1"/>
</dbReference>
<dbReference type="SUPFAM" id="SSF53067">
    <property type="entry name" value="Actin-like ATPase domain"/>
    <property type="match status" value="1"/>
</dbReference>
<reference evidence="4 5" key="1">
    <citation type="submission" date="2021-03" db="EMBL/GenBank/DDBJ databases">
        <title>Genomic Encyclopedia of Type Strains, Phase III (KMG-III): the genomes of soil and plant-associated and newly described type strains.</title>
        <authorList>
            <person name="Whitman W."/>
        </authorList>
    </citation>
    <scope>NUCLEOTIDE SEQUENCE [LARGE SCALE GENOMIC DNA]</scope>
    <source>
        <strain evidence="4 5">IMMIB AFH-6</strain>
    </source>
</reference>
<comment type="similarity">
    <text evidence="1">Belongs to the NodU/CmcH family.</text>
</comment>
<dbReference type="InterPro" id="IPR043129">
    <property type="entry name" value="ATPase_NBD"/>
</dbReference>
<dbReference type="InterPro" id="IPR003696">
    <property type="entry name" value="Carbtransf_dom"/>
</dbReference>
<feature type="domain" description="Carbamoyltransferase C-terminal" evidence="3">
    <location>
        <begin position="417"/>
        <end position="592"/>
    </location>
</feature>
<organism evidence="4 5">
    <name type="scientific">Azospirillum rugosum</name>
    <dbReference type="NCBI Taxonomy" id="416170"/>
    <lineage>
        <taxon>Bacteria</taxon>
        <taxon>Pseudomonadati</taxon>
        <taxon>Pseudomonadota</taxon>
        <taxon>Alphaproteobacteria</taxon>
        <taxon>Rhodospirillales</taxon>
        <taxon>Azospirillaceae</taxon>
        <taxon>Azospirillum</taxon>
    </lineage>
</organism>
<evidence type="ECO:0000256" key="1">
    <source>
        <dbReference type="ARBA" id="ARBA00006129"/>
    </source>
</evidence>
<sequence length="596" mass="65958">MATRRTDDGFMNILGLSFDYHDAAAALLSNGRIIAAVHEERFSRKKNDSGFPGQAVACCLEKAGLTAADLDWVVHYERPALKFDRVLRTAMTQPRHAFGRLRETAVDWLRDGKFEVRERICRSLGVARERVVFAEHHRAHAAAAFFCSPFEEAAVVTIDGVGEFATASIAHGRGRDIRPLMSVRYPHSLGLFYSAFTAYLGFEVNEGEYKVMGMASYGTPRLGREMLELFDLRPDGGFRLRQELFDFRWPEDMPFTQRLIDWLGPPRSPESPFRPIGDDADPDVRRSRHYADVAASVQFCTEEVILHMVRHAMERCGCRQVCLAGGVALNSVANGRIQRELGCDLFVQPAAGDAGSALGAALLQWHATPGHPRTPPLTTAHLGAEFGEADILAAIEEAFLIPARIFDTTEELYDGVAERLAEGSVIGWFQGRAEWGPRALGARSILADPRRIDMKTIVNEKIKFREPFRPFAPSVLAERATEYFELDPGGGPSSPERFMLSVCRVRPDKAAEVPAITHVDGTARVHLVERAANPAYYDLIAAFAARTGTPMLLNTSFNLRGEPIVNAPANAIRTFQWSGMDALVMGRCLLEKGEAL</sequence>
<name>A0ABS4SQC4_9PROT</name>
<dbReference type="Gene3D" id="3.90.870.20">
    <property type="entry name" value="Carbamoyltransferase, C-terminal domain"/>
    <property type="match status" value="1"/>
</dbReference>
<dbReference type="PANTHER" id="PTHR34847:SF1">
    <property type="entry name" value="NODULATION PROTEIN U"/>
    <property type="match status" value="1"/>
</dbReference>
<comment type="caution">
    <text evidence="4">The sequence shown here is derived from an EMBL/GenBank/DDBJ whole genome shotgun (WGS) entry which is preliminary data.</text>
</comment>
<accession>A0ABS4SQC4</accession>
<proteinExistence type="inferred from homology"/>
<dbReference type="InterPro" id="IPR031730">
    <property type="entry name" value="Carbam_trans_C"/>
</dbReference>
<dbReference type="Gene3D" id="3.30.420.40">
    <property type="match status" value="2"/>
</dbReference>
<evidence type="ECO:0000259" key="2">
    <source>
        <dbReference type="Pfam" id="PF02543"/>
    </source>
</evidence>
<dbReference type="EMBL" id="JAGINP010000015">
    <property type="protein sequence ID" value="MBP2294308.1"/>
    <property type="molecule type" value="Genomic_DNA"/>
</dbReference>
<evidence type="ECO:0000259" key="3">
    <source>
        <dbReference type="Pfam" id="PF16861"/>
    </source>
</evidence>
<dbReference type="InterPro" id="IPR051338">
    <property type="entry name" value="NodU/CmcH_Carbamoyltrnsfr"/>
</dbReference>
<evidence type="ECO:0000313" key="4">
    <source>
        <dbReference type="EMBL" id="MBP2294308.1"/>
    </source>
</evidence>
<gene>
    <name evidence="4" type="ORF">J2851_004097</name>
</gene>
<evidence type="ECO:0000313" key="5">
    <source>
        <dbReference type="Proteomes" id="UP000781958"/>
    </source>
</evidence>
<dbReference type="CDD" id="cd24098">
    <property type="entry name" value="ASKHA_NBD_TobZ_N"/>
    <property type="match status" value="1"/>
</dbReference>
<dbReference type="EC" id="2.1.3.-" evidence="4"/>
<dbReference type="GO" id="GO:0016740">
    <property type="term" value="F:transferase activity"/>
    <property type="evidence" value="ECO:0007669"/>
    <property type="project" value="UniProtKB-KW"/>
</dbReference>
<feature type="domain" description="Carbamoyltransferase" evidence="2">
    <location>
        <begin position="13"/>
        <end position="362"/>
    </location>
</feature>
<dbReference type="PANTHER" id="PTHR34847">
    <property type="entry name" value="NODULATION PROTEIN U"/>
    <property type="match status" value="1"/>
</dbReference>
<keyword evidence="4" id="KW-0808">Transferase</keyword>
<protein>
    <submittedName>
        <fullName evidence="4">Carbamoyltransferase</fullName>
        <ecNumber evidence="4">2.1.3.-</ecNumber>
    </submittedName>
</protein>